<reference evidence="1" key="1">
    <citation type="journal article" date="2015" name="Nature">
        <title>Complex archaea that bridge the gap between prokaryotes and eukaryotes.</title>
        <authorList>
            <person name="Spang A."/>
            <person name="Saw J.H."/>
            <person name="Jorgensen S.L."/>
            <person name="Zaremba-Niedzwiedzka K."/>
            <person name="Martijn J."/>
            <person name="Lind A.E."/>
            <person name="van Eijk R."/>
            <person name="Schleper C."/>
            <person name="Guy L."/>
            <person name="Ettema T.J."/>
        </authorList>
    </citation>
    <scope>NUCLEOTIDE SEQUENCE</scope>
</reference>
<protein>
    <submittedName>
        <fullName evidence="1">Uncharacterized protein</fullName>
    </submittedName>
</protein>
<gene>
    <name evidence="1" type="ORF">LCGC14_3105280</name>
</gene>
<organism evidence="1">
    <name type="scientific">marine sediment metagenome</name>
    <dbReference type="NCBI Taxonomy" id="412755"/>
    <lineage>
        <taxon>unclassified sequences</taxon>
        <taxon>metagenomes</taxon>
        <taxon>ecological metagenomes</taxon>
    </lineage>
</organism>
<evidence type="ECO:0000313" key="1">
    <source>
        <dbReference type="EMBL" id="KKK52402.1"/>
    </source>
</evidence>
<comment type="caution">
    <text evidence="1">The sequence shown here is derived from an EMBL/GenBank/DDBJ whole genome shotgun (WGS) entry which is preliminary data.</text>
</comment>
<proteinExistence type="predicted"/>
<name>A0A0F8W6Q6_9ZZZZ</name>
<accession>A0A0F8W6Q6</accession>
<sequence length="198" mass="21740">MDLDLAKWIERWFMRHADDGEFSCHVRAHPYSVVGPSNATTSLVYTTKPAFVCKAIETVLVSGKIGLIGRYGLPCEVDLQWIRTLVGTRTLLFLGDMDPVDLMVFAWLRRRCSSHIVYVGVSDSFLAQLGIGANESLTNACQPSEKESLCVLKKVFPDFKDTVGPECCTILEGGRKIELEAIPIGDGIGDITDIDGAD</sequence>
<dbReference type="EMBL" id="LAZR01067030">
    <property type="protein sequence ID" value="KKK52402.1"/>
    <property type="molecule type" value="Genomic_DNA"/>
</dbReference>
<dbReference type="AlphaFoldDB" id="A0A0F8W6Q6"/>